<gene>
    <name evidence="1" type="ORF">M0R45_019830</name>
</gene>
<evidence type="ECO:0000313" key="2">
    <source>
        <dbReference type="Proteomes" id="UP001457282"/>
    </source>
</evidence>
<comment type="caution">
    <text evidence="1">The sequence shown here is derived from an EMBL/GenBank/DDBJ whole genome shotgun (WGS) entry which is preliminary data.</text>
</comment>
<name>A0AAW1X6Y7_RUBAR</name>
<protein>
    <submittedName>
        <fullName evidence="1">Uncharacterized protein</fullName>
    </submittedName>
</protein>
<sequence>MFPIEISSDECLRKQQSKRNDPSLIPNISSEYVRDYNSVRYLKRVVQISPRHLPLSKYSSVAKINLIFMGILVCLK</sequence>
<evidence type="ECO:0000313" key="1">
    <source>
        <dbReference type="EMBL" id="KAK9932600.1"/>
    </source>
</evidence>
<keyword evidence="2" id="KW-1185">Reference proteome</keyword>
<dbReference type="Proteomes" id="UP001457282">
    <property type="component" value="Unassembled WGS sequence"/>
</dbReference>
<accession>A0AAW1X6Y7</accession>
<reference evidence="1 2" key="1">
    <citation type="journal article" date="2023" name="G3 (Bethesda)">
        <title>A chromosome-length genome assembly and annotation of blackberry (Rubus argutus, cv. 'Hillquist').</title>
        <authorList>
            <person name="Bruna T."/>
            <person name="Aryal R."/>
            <person name="Dudchenko O."/>
            <person name="Sargent D.J."/>
            <person name="Mead D."/>
            <person name="Buti M."/>
            <person name="Cavallini A."/>
            <person name="Hytonen T."/>
            <person name="Andres J."/>
            <person name="Pham M."/>
            <person name="Weisz D."/>
            <person name="Mascagni F."/>
            <person name="Usai G."/>
            <person name="Natali L."/>
            <person name="Bassil N."/>
            <person name="Fernandez G.E."/>
            <person name="Lomsadze A."/>
            <person name="Armour M."/>
            <person name="Olukolu B."/>
            <person name="Poorten T."/>
            <person name="Britton C."/>
            <person name="Davik J."/>
            <person name="Ashrafi H."/>
            <person name="Aiden E.L."/>
            <person name="Borodovsky M."/>
            <person name="Worthington M."/>
        </authorList>
    </citation>
    <scope>NUCLEOTIDE SEQUENCE [LARGE SCALE GENOMIC DNA]</scope>
    <source>
        <strain evidence="1">PI 553951</strain>
    </source>
</reference>
<dbReference type="EMBL" id="JBEDUW010000004">
    <property type="protein sequence ID" value="KAK9932600.1"/>
    <property type="molecule type" value="Genomic_DNA"/>
</dbReference>
<organism evidence="1 2">
    <name type="scientific">Rubus argutus</name>
    <name type="common">Southern blackberry</name>
    <dbReference type="NCBI Taxonomy" id="59490"/>
    <lineage>
        <taxon>Eukaryota</taxon>
        <taxon>Viridiplantae</taxon>
        <taxon>Streptophyta</taxon>
        <taxon>Embryophyta</taxon>
        <taxon>Tracheophyta</taxon>
        <taxon>Spermatophyta</taxon>
        <taxon>Magnoliopsida</taxon>
        <taxon>eudicotyledons</taxon>
        <taxon>Gunneridae</taxon>
        <taxon>Pentapetalae</taxon>
        <taxon>rosids</taxon>
        <taxon>fabids</taxon>
        <taxon>Rosales</taxon>
        <taxon>Rosaceae</taxon>
        <taxon>Rosoideae</taxon>
        <taxon>Rosoideae incertae sedis</taxon>
        <taxon>Rubus</taxon>
    </lineage>
</organism>
<dbReference type="AlphaFoldDB" id="A0AAW1X6Y7"/>
<proteinExistence type="predicted"/>